<gene>
    <name evidence="3" type="ordered locus">Snas_5096</name>
</gene>
<dbReference type="Gene3D" id="2.160.20.10">
    <property type="entry name" value="Single-stranded right-handed beta-helix, Pectin lyase-like"/>
    <property type="match status" value="1"/>
</dbReference>
<organism evidence="3 4">
    <name type="scientific">Stackebrandtia nassauensis (strain DSM 44728 / CIP 108903 / NRRL B-16338 / NBRC 102104 / LLR-40K-21)</name>
    <dbReference type="NCBI Taxonomy" id="446470"/>
    <lineage>
        <taxon>Bacteria</taxon>
        <taxon>Bacillati</taxon>
        <taxon>Actinomycetota</taxon>
        <taxon>Actinomycetes</taxon>
        <taxon>Glycomycetales</taxon>
        <taxon>Glycomycetaceae</taxon>
        <taxon>Stackebrandtia</taxon>
    </lineage>
</organism>
<sequence>MTSTKRRWWFGVAVSVAAVSATVLTVATSAAEETGDVATTEGAFAVYMAPKGEGGTDGNDGLTPETPVRSLPRVHEILSEERPDADVEVRIKQGTYTSTPFHEWRFYVPGHSVSFMPIDYEPGDDAGDIAGLPTFRNATCDGSYCPGVWLQPRLPQDKDDPLYNGGDSNLRFYYLKVERYSNGGLSIFGNSERDWADENYDPPLHIQPTKGLNNNVVFGMQFRNIGNKWTNGRWGYGGIVLTNSSNNRIVNSHFVNIENTDHAGNIHGLYVTHHSSGNVIERNKFSYISGYPVKFRNQSNGNAVEENVIHRAGLISYYRGEFCDTACAVENNLPQQCASWSNRFYYNRLQGNYAGKQPSLWSLGPEGLENPGGKPCPAADGKKRVATGGNIRE</sequence>
<proteinExistence type="predicted"/>
<accession>D3QAT5</accession>
<feature type="region of interest" description="Disordered" evidence="1">
    <location>
        <begin position="364"/>
        <end position="393"/>
    </location>
</feature>
<dbReference type="InterPro" id="IPR011050">
    <property type="entry name" value="Pectin_lyase_fold/virulence"/>
</dbReference>
<keyword evidence="4" id="KW-1185">Reference proteome</keyword>
<keyword evidence="2" id="KW-0732">Signal</keyword>
<evidence type="ECO:0000256" key="1">
    <source>
        <dbReference type="SAM" id="MobiDB-lite"/>
    </source>
</evidence>
<dbReference type="SUPFAM" id="SSF51126">
    <property type="entry name" value="Pectin lyase-like"/>
    <property type="match status" value="1"/>
</dbReference>
<dbReference type="eggNOG" id="ENOG5032YH1">
    <property type="taxonomic scope" value="Bacteria"/>
</dbReference>
<dbReference type="InterPro" id="IPR012334">
    <property type="entry name" value="Pectin_lyas_fold"/>
</dbReference>
<feature type="signal peptide" evidence="2">
    <location>
        <begin position="1"/>
        <end position="30"/>
    </location>
</feature>
<evidence type="ECO:0000256" key="2">
    <source>
        <dbReference type="SAM" id="SignalP"/>
    </source>
</evidence>
<dbReference type="HOGENOM" id="CLU_712959_0_0_11"/>
<name>D3QAT5_STANL</name>
<dbReference type="Proteomes" id="UP000000844">
    <property type="component" value="Chromosome"/>
</dbReference>
<reference evidence="3 4" key="1">
    <citation type="journal article" date="2009" name="Stand. Genomic Sci.">
        <title>Complete genome sequence of Stackebrandtia nassauensis type strain (LLR-40K-21).</title>
        <authorList>
            <person name="Munk C."/>
            <person name="Lapidus A."/>
            <person name="Copeland A."/>
            <person name="Jando M."/>
            <person name="Mayilraj S."/>
            <person name="Glavina Del Rio T."/>
            <person name="Nolan M."/>
            <person name="Chen F."/>
            <person name="Lucas S."/>
            <person name="Tice H."/>
            <person name="Cheng J.F."/>
            <person name="Han C."/>
            <person name="Detter J.C."/>
            <person name="Bruce D."/>
            <person name="Goodwin L."/>
            <person name="Chain P."/>
            <person name="Pitluck S."/>
            <person name="Goker M."/>
            <person name="Ovchinikova G."/>
            <person name="Pati A."/>
            <person name="Ivanova N."/>
            <person name="Mavromatis K."/>
            <person name="Chen A."/>
            <person name="Palaniappan K."/>
            <person name="Land M."/>
            <person name="Hauser L."/>
            <person name="Chang Y.J."/>
            <person name="Jeffries C.D."/>
            <person name="Bristow J."/>
            <person name="Eisen J.A."/>
            <person name="Markowitz V."/>
            <person name="Hugenholtz P."/>
            <person name="Kyrpides N.C."/>
            <person name="Klenk H.P."/>
        </authorList>
    </citation>
    <scope>NUCLEOTIDE SEQUENCE [LARGE SCALE GENOMIC DNA]</scope>
    <source>
        <strain evidence="4">DSM 44728 / CIP 108903 / NRRL B-16338 / NBRC 102104 / LLR-40K-21</strain>
    </source>
</reference>
<evidence type="ECO:0000313" key="3">
    <source>
        <dbReference type="EMBL" id="ADD44731.1"/>
    </source>
</evidence>
<protein>
    <recommendedName>
        <fullName evidence="5">Right handed beta helix domain-containing protein</fullName>
    </recommendedName>
</protein>
<dbReference type="KEGG" id="sna:Snas_5096"/>
<feature type="chain" id="PRO_5003048378" description="Right handed beta helix domain-containing protein" evidence="2">
    <location>
        <begin position="31"/>
        <end position="393"/>
    </location>
</feature>
<dbReference type="AlphaFoldDB" id="D3QAT5"/>
<dbReference type="EMBL" id="CP001778">
    <property type="protein sequence ID" value="ADD44731.1"/>
    <property type="molecule type" value="Genomic_DNA"/>
</dbReference>
<evidence type="ECO:0000313" key="4">
    <source>
        <dbReference type="Proteomes" id="UP000000844"/>
    </source>
</evidence>
<evidence type="ECO:0008006" key="5">
    <source>
        <dbReference type="Google" id="ProtNLM"/>
    </source>
</evidence>